<dbReference type="SUPFAM" id="SSF58104">
    <property type="entry name" value="Methyl-accepting chemotaxis protein (MCP) signaling domain"/>
    <property type="match status" value="1"/>
</dbReference>
<evidence type="ECO:0000256" key="2">
    <source>
        <dbReference type="ARBA" id="ARBA00022692"/>
    </source>
</evidence>
<dbReference type="Gene3D" id="1.10.287.950">
    <property type="entry name" value="Methyl-accepting chemotaxis protein"/>
    <property type="match status" value="1"/>
</dbReference>
<dbReference type="EMBL" id="RBOA01000215">
    <property type="protein sequence ID" value="RMM00436.1"/>
    <property type="molecule type" value="Genomic_DNA"/>
</dbReference>
<dbReference type="PANTHER" id="PTHR32089">
    <property type="entry name" value="METHYL-ACCEPTING CHEMOTAXIS PROTEIN MCPB"/>
    <property type="match status" value="1"/>
</dbReference>
<dbReference type="Proteomes" id="UP000272627">
    <property type="component" value="Unassembled WGS sequence"/>
</dbReference>
<evidence type="ECO:0000313" key="8">
    <source>
        <dbReference type="Proteomes" id="UP000272627"/>
    </source>
</evidence>
<keyword evidence="4" id="KW-0472">Membrane</keyword>
<keyword evidence="2" id="KW-0812">Transmembrane</keyword>
<comment type="subcellular location">
    <subcellularLocation>
        <location evidence="1">Cell membrane</location>
        <topology evidence="1">Multi-pass membrane protein</topology>
    </subcellularLocation>
</comment>
<gene>
    <name evidence="7" type="ORF">ALQ86_01792</name>
    <name evidence="6" type="ORF">PSE10A_41990</name>
</gene>
<proteinExistence type="predicted"/>
<evidence type="ECO:0000256" key="5">
    <source>
        <dbReference type="SAM" id="MobiDB-lite"/>
    </source>
</evidence>
<reference evidence="6" key="2">
    <citation type="submission" date="2020-09" db="EMBL/GenBank/DDBJ databases">
        <title>Pseudomonas syringae pv. eriobotryae genome sequence causing loquat canker disease.</title>
        <authorList>
            <person name="Fukuda S."/>
            <person name="Tashiro H."/>
            <person name="Nagano Y."/>
        </authorList>
    </citation>
    <scope>NUCLEOTIDE SEQUENCE</scope>
    <source>
        <strain evidence="6">AM001</strain>
    </source>
</reference>
<dbReference type="AlphaFoldDB" id="A0A108WHW9"/>
<name>A0A108WHW9_PSEA0</name>
<dbReference type="Proteomes" id="UP000630864">
    <property type="component" value="Unassembled WGS sequence"/>
</dbReference>
<evidence type="ECO:0000256" key="1">
    <source>
        <dbReference type="ARBA" id="ARBA00004651"/>
    </source>
</evidence>
<feature type="region of interest" description="Disordered" evidence="5">
    <location>
        <begin position="1"/>
        <end position="24"/>
    </location>
</feature>
<evidence type="ECO:0000313" key="7">
    <source>
        <dbReference type="EMBL" id="RMM00436.1"/>
    </source>
</evidence>
<sequence length="104" mass="10995">MQSGSERAAASKQETLGNAQEGASNVVRAGELLEEIAEGIANISDRNIQVASAAEEQSLIAEEIHRNVNDINSLVIQVSAGAEQTAVRSRELARLAEQQGLVGR</sequence>
<organism evidence="7 8">
    <name type="scientific">Pseudomonas amygdali pv. eriobotryae</name>
    <dbReference type="NCBI Taxonomy" id="129137"/>
    <lineage>
        <taxon>Bacteria</taxon>
        <taxon>Pseudomonadati</taxon>
        <taxon>Pseudomonadota</taxon>
        <taxon>Gammaproteobacteria</taxon>
        <taxon>Pseudomonadales</taxon>
        <taxon>Pseudomonadaceae</taxon>
        <taxon>Pseudomonas</taxon>
        <taxon>Pseudomonas amygdali</taxon>
    </lineage>
</organism>
<dbReference type="PANTHER" id="PTHR32089:SF119">
    <property type="entry name" value="METHYL-ACCEPTING CHEMOTAXIS PROTEIN CTPL"/>
    <property type="match status" value="1"/>
</dbReference>
<evidence type="ECO:0000313" key="6">
    <source>
        <dbReference type="EMBL" id="GFZ61688.1"/>
    </source>
</evidence>
<dbReference type="EMBL" id="BMZW01000028">
    <property type="protein sequence ID" value="GFZ61688.1"/>
    <property type="molecule type" value="Genomic_DNA"/>
</dbReference>
<accession>A0A108WHW9</accession>
<keyword evidence="3" id="KW-1133">Transmembrane helix</keyword>
<evidence type="ECO:0000256" key="4">
    <source>
        <dbReference type="ARBA" id="ARBA00023136"/>
    </source>
</evidence>
<dbReference type="GO" id="GO:0005886">
    <property type="term" value="C:plasma membrane"/>
    <property type="evidence" value="ECO:0007669"/>
    <property type="project" value="UniProtKB-SubCell"/>
</dbReference>
<evidence type="ECO:0000256" key="3">
    <source>
        <dbReference type="ARBA" id="ARBA00022989"/>
    </source>
</evidence>
<reference evidence="7 8" key="1">
    <citation type="submission" date="2018-08" db="EMBL/GenBank/DDBJ databases">
        <title>Recombination of ecologically and evolutionarily significant loci maintains genetic cohesion in the Pseudomonas syringae species complex.</title>
        <authorList>
            <person name="Dillon M."/>
            <person name="Thakur S."/>
            <person name="Almeida R.N.D."/>
            <person name="Weir B.S."/>
            <person name="Guttman D.S."/>
        </authorList>
    </citation>
    <scope>NUCLEOTIDE SEQUENCE [LARGE SCALE GENOMIC DNA]</scope>
    <source>
        <strain evidence="7 8">ICMP 8636</strain>
    </source>
</reference>
<comment type="caution">
    <text evidence="7">The sequence shown here is derived from an EMBL/GenBank/DDBJ whole genome shotgun (WGS) entry which is preliminary data.</text>
</comment>
<feature type="compositionally biased region" description="Polar residues" evidence="5">
    <location>
        <begin position="12"/>
        <end position="23"/>
    </location>
</feature>
<protein>
    <submittedName>
        <fullName evidence="7">Methyl-accepting chemotaxis sensory transducer</fullName>
    </submittedName>
</protein>